<feature type="signal peptide" evidence="1">
    <location>
        <begin position="1"/>
        <end position="18"/>
    </location>
</feature>
<evidence type="ECO:0000313" key="2">
    <source>
        <dbReference type="EMBL" id="JAH70106.1"/>
    </source>
</evidence>
<organism evidence="2">
    <name type="scientific">Anguilla anguilla</name>
    <name type="common">European freshwater eel</name>
    <name type="synonym">Muraena anguilla</name>
    <dbReference type="NCBI Taxonomy" id="7936"/>
    <lineage>
        <taxon>Eukaryota</taxon>
        <taxon>Metazoa</taxon>
        <taxon>Chordata</taxon>
        <taxon>Craniata</taxon>
        <taxon>Vertebrata</taxon>
        <taxon>Euteleostomi</taxon>
        <taxon>Actinopterygii</taxon>
        <taxon>Neopterygii</taxon>
        <taxon>Teleostei</taxon>
        <taxon>Anguilliformes</taxon>
        <taxon>Anguillidae</taxon>
        <taxon>Anguilla</taxon>
    </lineage>
</organism>
<reference evidence="2" key="2">
    <citation type="journal article" date="2015" name="Fish Shellfish Immunol.">
        <title>Early steps in the European eel (Anguilla anguilla)-Vibrio vulnificus interaction in the gills: Role of the RtxA13 toxin.</title>
        <authorList>
            <person name="Callol A."/>
            <person name="Pajuelo D."/>
            <person name="Ebbesson L."/>
            <person name="Teles M."/>
            <person name="MacKenzie S."/>
            <person name="Amaro C."/>
        </authorList>
    </citation>
    <scope>NUCLEOTIDE SEQUENCE</scope>
</reference>
<accession>A0A0E9UWH6</accession>
<feature type="chain" id="PRO_5002433373" evidence="1">
    <location>
        <begin position="19"/>
        <end position="45"/>
    </location>
</feature>
<proteinExistence type="predicted"/>
<keyword evidence="1" id="KW-0732">Signal</keyword>
<sequence>MNSFIFISLKLSLGCILWIEFHFPSKQVKNALTDKKTIHLVTRPQ</sequence>
<name>A0A0E9UWH6_ANGAN</name>
<dbReference type="AlphaFoldDB" id="A0A0E9UWH6"/>
<dbReference type="EMBL" id="GBXM01038471">
    <property type="protein sequence ID" value="JAH70106.1"/>
    <property type="molecule type" value="Transcribed_RNA"/>
</dbReference>
<evidence type="ECO:0000256" key="1">
    <source>
        <dbReference type="SAM" id="SignalP"/>
    </source>
</evidence>
<reference evidence="2" key="1">
    <citation type="submission" date="2014-11" db="EMBL/GenBank/DDBJ databases">
        <authorList>
            <person name="Amaro Gonzalez C."/>
        </authorList>
    </citation>
    <scope>NUCLEOTIDE SEQUENCE</scope>
</reference>
<protein>
    <submittedName>
        <fullName evidence="2">Uncharacterized protein</fullName>
    </submittedName>
</protein>